<gene>
    <name evidence="7" type="ORF">HEB94_006723</name>
</gene>
<accession>A0A927MZK7</accession>
<sequence length="166" mass="18299">MTRVQPELLIAESAVDQLKRAASLSHPLETGGILVGVHVDQEPWATIAIELPTSRRGRAHYHLPGGATQPAVLRARAIDPRLGYIGDWHSHPADVPPSGPDLASLRLISYLHPRLPNPTLLVLRRTIEDDYDLDARRITAVNPKRCAVRITGDLPRTHPVPLEPNE</sequence>
<dbReference type="GO" id="GO:0006508">
    <property type="term" value="P:proteolysis"/>
    <property type="evidence" value="ECO:0007669"/>
    <property type="project" value="UniProtKB-KW"/>
</dbReference>
<dbReference type="Proteomes" id="UP000638648">
    <property type="component" value="Unassembled WGS sequence"/>
</dbReference>
<keyword evidence="8" id="KW-1185">Reference proteome</keyword>
<evidence type="ECO:0000313" key="7">
    <source>
        <dbReference type="EMBL" id="MBE1609875.1"/>
    </source>
</evidence>
<evidence type="ECO:0000259" key="6">
    <source>
        <dbReference type="Pfam" id="PF14464"/>
    </source>
</evidence>
<keyword evidence="1" id="KW-0645">Protease</keyword>
<dbReference type="AlphaFoldDB" id="A0A927MZK7"/>
<keyword evidence="2" id="KW-0479">Metal-binding</keyword>
<evidence type="ECO:0000256" key="1">
    <source>
        <dbReference type="ARBA" id="ARBA00022670"/>
    </source>
</evidence>
<comment type="caution">
    <text evidence="7">The sequence shown here is derived from an EMBL/GenBank/DDBJ whole genome shotgun (WGS) entry which is preliminary data.</text>
</comment>
<dbReference type="InterPro" id="IPR028090">
    <property type="entry name" value="JAB_dom_prok"/>
</dbReference>
<evidence type="ECO:0000256" key="4">
    <source>
        <dbReference type="ARBA" id="ARBA00022833"/>
    </source>
</evidence>
<dbReference type="GO" id="GO:0046872">
    <property type="term" value="F:metal ion binding"/>
    <property type="evidence" value="ECO:0007669"/>
    <property type="project" value="UniProtKB-KW"/>
</dbReference>
<keyword evidence="5" id="KW-0482">Metalloprotease</keyword>
<evidence type="ECO:0000313" key="8">
    <source>
        <dbReference type="Proteomes" id="UP000638648"/>
    </source>
</evidence>
<dbReference type="Pfam" id="PF14464">
    <property type="entry name" value="Prok-JAB"/>
    <property type="match status" value="1"/>
</dbReference>
<evidence type="ECO:0000256" key="2">
    <source>
        <dbReference type="ARBA" id="ARBA00022723"/>
    </source>
</evidence>
<keyword evidence="3" id="KW-0378">Hydrolase</keyword>
<dbReference type="Gene3D" id="3.40.140.10">
    <property type="entry name" value="Cytidine Deaminase, domain 2"/>
    <property type="match status" value="1"/>
</dbReference>
<dbReference type="RefSeq" id="WP_192753371.1">
    <property type="nucleotide sequence ID" value="NZ_BAABJL010000284.1"/>
</dbReference>
<dbReference type="EMBL" id="JADBEM010000001">
    <property type="protein sequence ID" value="MBE1609875.1"/>
    <property type="molecule type" value="Genomic_DNA"/>
</dbReference>
<organism evidence="7 8">
    <name type="scientific">Actinopolymorpha pittospori</name>
    <dbReference type="NCBI Taxonomy" id="648752"/>
    <lineage>
        <taxon>Bacteria</taxon>
        <taxon>Bacillati</taxon>
        <taxon>Actinomycetota</taxon>
        <taxon>Actinomycetes</taxon>
        <taxon>Propionibacteriales</taxon>
        <taxon>Actinopolymorphaceae</taxon>
        <taxon>Actinopolymorpha</taxon>
    </lineage>
</organism>
<name>A0A927MZK7_9ACTN</name>
<keyword evidence="7" id="KW-0647">Proteasome</keyword>
<protein>
    <submittedName>
        <fullName evidence="7">Proteasome lid subunit RPN8/RPN11</fullName>
    </submittedName>
</protein>
<keyword evidence="4" id="KW-0862">Zinc</keyword>
<dbReference type="GO" id="GO:0000502">
    <property type="term" value="C:proteasome complex"/>
    <property type="evidence" value="ECO:0007669"/>
    <property type="project" value="UniProtKB-KW"/>
</dbReference>
<dbReference type="GO" id="GO:0008237">
    <property type="term" value="F:metallopeptidase activity"/>
    <property type="evidence" value="ECO:0007669"/>
    <property type="project" value="UniProtKB-KW"/>
</dbReference>
<evidence type="ECO:0000256" key="3">
    <source>
        <dbReference type="ARBA" id="ARBA00022801"/>
    </source>
</evidence>
<dbReference type="SUPFAM" id="SSF102712">
    <property type="entry name" value="JAB1/MPN domain"/>
    <property type="match status" value="1"/>
</dbReference>
<reference evidence="7" key="1">
    <citation type="submission" date="2020-10" db="EMBL/GenBank/DDBJ databases">
        <title>Sequencing the genomes of 1000 actinobacteria strains.</title>
        <authorList>
            <person name="Klenk H.-P."/>
        </authorList>
    </citation>
    <scope>NUCLEOTIDE SEQUENCE</scope>
    <source>
        <strain evidence="7">DSM 45354</strain>
    </source>
</reference>
<proteinExistence type="predicted"/>
<evidence type="ECO:0000256" key="5">
    <source>
        <dbReference type="ARBA" id="ARBA00023049"/>
    </source>
</evidence>
<feature type="domain" description="JAB" evidence="6">
    <location>
        <begin position="13"/>
        <end position="107"/>
    </location>
</feature>